<gene>
    <name evidence="2" type="ORF">Aru02nite_18600</name>
</gene>
<proteinExistence type="predicted"/>
<dbReference type="Proteomes" id="UP000612808">
    <property type="component" value="Unassembled WGS sequence"/>
</dbReference>
<dbReference type="PROSITE" id="PS51257">
    <property type="entry name" value="PROKAR_LIPOPROTEIN"/>
    <property type="match status" value="1"/>
</dbReference>
<evidence type="ECO:0000256" key="1">
    <source>
        <dbReference type="SAM" id="SignalP"/>
    </source>
</evidence>
<reference evidence="2" key="1">
    <citation type="submission" date="2021-01" db="EMBL/GenBank/DDBJ databases">
        <title>Whole genome shotgun sequence of Actinocatenispora rupis NBRC 107355.</title>
        <authorList>
            <person name="Komaki H."/>
            <person name="Tamura T."/>
        </authorList>
    </citation>
    <scope>NUCLEOTIDE SEQUENCE</scope>
    <source>
        <strain evidence="2">NBRC 107355</strain>
    </source>
</reference>
<name>A0A8J3N9C2_9ACTN</name>
<keyword evidence="1" id="KW-0732">Signal</keyword>
<evidence type="ECO:0000313" key="2">
    <source>
        <dbReference type="EMBL" id="GID10971.1"/>
    </source>
</evidence>
<accession>A0A8J3N9C2</accession>
<comment type="caution">
    <text evidence="2">The sequence shown here is derived from an EMBL/GenBank/DDBJ whole genome shotgun (WGS) entry which is preliminary data.</text>
</comment>
<sequence>MRTTLVRSVVLTAVGFGLALGLSACGGGVDKAALSDKLKTEADFKGLPDSFADCMADAMLKYGDQDDLQKYVDGKLKVDSVGGLDGKDAEAAAQKCADQVQ</sequence>
<dbReference type="RefSeq" id="WP_203656638.1">
    <property type="nucleotide sequence ID" value="NZ_BAAAZM010000004.1"/>
</dbReference>
<organism evidence="2 3">
    <name type="scientific">Actinocatenispora rupis</name>
    <dbReference type="NCBI Taxonomy" id="519421"/>
    <lineage>
        <taxon>Bacteria</taxon>
        <taxon>Bacillati</taxon>
        <taxon>Actinomycetota</taxon>
        <taxon>Actinomycetes</taxon>
        <taxon>Micromonosporales</taxon>
        <taxon>Micromonosporaceae</taxon>
        <taxon>Actinocatenispora</taxon>
    </lineage>
</organism>
<feature type="signal peptide" evidence="1">
    <location>
        <begin position="1"/>
        <end position="26"/>
    </location>
</feature>
<feature type="chain" id="PRO_5038401528" description="Acid stress chaperone HdeA" evidence="1">
    <location>
        <begin position="27"/>
        <end position="101"/>
    </location>
</feature>
<keyword evidence="3" id="KW-1185">Reference proteome</keyword>
<evidence type="ECO:0008006" key="4">
    <source>
        <dbReference type="Google" id="ProtNLM"/>
    </source>
</evidence>
<dbReference type="EMBL" id="BOMB01000010">
    <property type="protein sequence ID" value="GID10971.1"/>
    <property type="molecule type" value="Genomic_DNA"/>
</dbReference>
<evidence type="ECO:0000313" key="3">
    <source>
        <dbReference type="Proteomes" id="UP000612808"/>
    </source>
</evidence>
<dbReference type="AlphaFoldDB" id="A0A8J3N9C2"/>
<protein>
    <recommendedName>
        <fullName evidence="4">Acid stress chaperone HdeA</fullName>
    </recommendedName>
</protein>